<dbReference type="Proteomes" id="UP001206595">
    <property type="component" value="Unassembled WGS sequence"/>
</dbReference>
<dbReference type="AlphaFoldDB" id="A0AAD5E713"/>
<organism evidence="9 10">
    <name type="scientific">Umbelopsis ramanniana AG</name>
    <dbReference type="NCBI Taxonomy" id="1314678"/>
    <lineage>
        <taxon>Eukaryota</taxon>
        <taxon>Fungi</taxon>
        <taxon>Fungi incertae sedis</taxon>
        <taxon>Mucoromycota</taxon>
        <taxon>Mucoromycotina</taxon>
        <taxon>Umbelopsidomycetes</taxon>
        <taxon>Umbelopsidales</taxon>
        <taxon>Umbelopsidaceae</taxon>
        <taxon>Umbelopsis</taxon>
    </lineage>
</organism>
<dbReference type="RefSeq" id="XP_051443277.1">
    <property type="nucleotide sequence ID" value="XM_051584797.1"/>
</dbReference>
<comment type="subunit">
    <text evidence="8">Component of the Mediator complex.</text>
</comment>
<gene>
    <name evidence="9" type="ORF">K450DRAFT_211745</name>
</gene>
<comment type="caution">
    <text evidence="9">The sequence shown here is derived from an EMBL/GenBank/DDBJ whole genome shotgun (WGS) entry which is preliminary data.</text>
</comment>
<evidence type="ECO:0000256" key="1">
    <source>
        <dbReference type="ARBA" id="ARBA00004123"/>
    </source>
</evidence>
<comment type="similarity">
    <text evidence="2 8">Belongs to the Mediator complex subunit 31 family.</text>
</comment>
<evidence type="ECO:0000256" key="5">
    <source>
        <dbReference type="ARBA" id="ARBA00023159"/>
    </source>
</evidence>
<dbReference type="Gene3D" id="1.10.10.1340">
    <property type="entry name" value="Mediator of RNA polymerase II, submodule Med31 (Soh1)"/>
    <property type="match status" value="1"/>
</dbReference>
<keyword evidence="6 8" id="KW-0804">Transcription</keyword>
<reference evidence="9" key="1">
    <citation type="submission" date="2021-06" db="EMBL/GenBank/DDBJ databases">
        <authorList>
            <consortium name="DOE Joint Genome Institute"/>
            <person name="Mondo S.J."/>
            <person name="Amses K.R."/>
            <person name="Simmons D.R."/>
            <person name="Longcore J.E."/>
            <person name="Seto K."/>
            <person name="Alves G.H."/>
            <person name="Bonds A.E."/>
            <person name="Quandt C.A."/>
            <person name="Davis W.J."/>
            <person name="Chang Y."/>
            <person name="Letcher P.M."/>
            <person name="Powell M.J."/>
            <person name="Kuo A."/>
            <person name="Labutti K."/>
            <person name="Pangilinan J."/>
            <person name="Andreopoulos W."/>
            <person name="Tritt A."/>
            <person name="Riley R."/>
            <person name="Hundley H."/>
            <person name="Johnson J."/>
            <person name="Lipzen A."/>
            <person name="Barry K."/>
            <person name="Berbee M.L."/>
            <person name="Buchler N.E."/>
            <person name="Grigoriev I.V."/>
            <person name="Spatafora J.W."/>
            <person name="Stajich J.E."/>
            <person name="James T.Y."/>
        </authorList>
    </citation>
    <scope>NUCLEOTIDE SEQUENCE</scope>
    <source>
        <strain evidence="9">AG</strain>
    </source>
</reference>
<evidence type="ECO:0000256" key="2">
    <source>
        <dbReference type="ARBA" id="ARBA00006378"/>
    </source>
</evidence>
<dbReference type="GO" id="GO:0016592">
    <property type="term" value="C:mediator complex"/>
    <property type="evidence" value="ECO:0007669"/>
    <property type="project" value="InterPro"/>
</dbReference>
<comment type="function">
    <text evidence="8">Component of the Mediator complex, a coactivator involved in the regulated transcription of nearly all RNA polymerase II-dependent genes. Mediator functions as a bridge to convey information from gene-specific regulatory proteins to the basal RNA polymerase II transcription machinery. Mediator is recruited to promoters by direct interactions with regulatory proteins and serves as a scaffold for the assembly of a functional preinitiation complex with RNA polymerase II and the general transcription factors.</text>
</comment>
<sequence>MSTPLELSDEEQQRRFRIELEFVQCLANPWYLNYLAQQQYFQDPAFINYLKYLQYWKSPEYAKYIVYPHALHFLDLLQHAQFREHVITAERTQDIHKTQYYHWMYYRKPATETQGDQSLPTLEGVPPSLDNNTDLHLEASEFVNTNNNGNDQISMQSQ</sequence>
<name>A0AAD5E713_UMBRA</name>
<keyword evidence="4 8" id="KW-0805">Transcription regulation</keyword>
<dbReference type="InterPro" id="IPR038089">
    <property type="entry name" value="Med31_sf"/>
</dbReference>
<comment type="subcellular location">
    <subcellularLocation>
        <location evidence="1 8">Nucleus</location>
    </subcellularLocation>
</comment>
<protein>
    <recommendedName>
        <fullName evidence="3 8">Mediator of RNA polymerase II transcription subunit 31</fullName>
    </recommendedName>
</protein>
<evidence type="ECO:0000256" key="8">
    <source>
        <dbReference type="RuleBase" id="RU364129"/>
    </source>
</evidence>
<evidence type="ECO:0000313" key="9">
    <source>
        <dbReference type="EMBL" id="KAI8578273.1"/>
    </source>
</evidence>
<dbReference type="GO" id="GO:0003712">
    <property type="term" value="F:transcription coregulator activity"/>
    <property type="evidence" value="ECO:0007669"/>
    <property type="project" value="InterPro"/>
</dbReference>
<dbReference type="PANTHER" id="PTHR13186">
    <property type="entry name" value="MEDIATOR OF RNA POLYMERASE II TRANSCRIPTION SUBUNIT 31"/>
    <property type="match status" value="1"/>
</dbReference>
<keyword evidence="10" id="KW-1185">Reference proteome</keyword>
<dbReference type="GO" id="GO:0006355">
    <property type="term" value="P:regulation of DNA-templated transcription"/>
    <property type="evidence" value="ECO:0007669"/>
    <property type="project" value="InterPro"/>
</dbReference>
<evidence type="ECO:0000313" key="10">
    <source>
        <dbReference type="Proteomes" id="UP001206595"/>
    </source>
</evidence>
<dbReference type="FunFam" id="1.10.10.1340:FF:000001">
    <property type="entry name" value="Mediator of RNA polymerase II transcription subunit 31"/>
    <property type="match status" value="1"/>
</dbReference>
<evidence type="ECO:0000256" key="6">
    <source>
        <dbReference type="ARBA" id="ARBA00023163"/>
    </source>
</evidence>
<evidence type="ECO:0000256" key="3">
    <source>
        <dbReference type="ARBA" id="ARBA00019660"/>
    </source>
</evidence>
<dbReference type="EMBL" id="MU620931">
    <property type="protein sequence ID" value="KAI8578273.1"/>
    <property type="molecule type" value="Genomic_DNA"/>
</dbReference>
<keyword evidence="7 8" id="KW-0539">Nucleus</keyword>
<evidence type="ECO:0000256" key="4">
    <source>
        <dbReference type="ARBA" id="ARBA00023015"/>
    </source>
</evidence>
<accession>A0AAD5E713</accession>
<proteinExistence type="inferred from homology"/>
<evidence type="ECO:0000256" key="7">
    <source>
        <dbReference type="ARBA" id="ARBA00023242"/>
    </source>
</evidence>
<dbReference type="Pfam" id="PF05669">
    <property type="entry name" value="Med31"/>
    <property type="match status" value="1"/>
</dbReference>
<dbReference type="GeneID" id="75910147"/>
<keyword evidence="5 8" id="KW-0010">Activator</keyword>
<reference evidence="9" key="2">
    <citation type="journal article" date="2022" name="Proc. Natl. Acad. Sci. U.S.A.">
        <title>Diploid-dominant life cycles characterize the early evolution of Fungi.</title>
        <authorList>
            <person name="Amses K.R."/>
            <person name="Simmons D.R."/>
            <person name="Longcore J.E."/>
            <person name="Mondo S.J."/>
            <person name="Seto K."/>
            <person name="Jeronimo G.H."/>
            <person name="Bonds A.E."/>
            <person name="Quandt C.A."/>
            <person name="Davis W.J."/>
            <person name="Chang Y."/>
            <person name="Federici B.A."/>
            <person name="Kuo A."/>
            <person name="LaButti K."/>
            <person name="Pangilinan J."/>
            <person name="Andreopoulos W."/>
            <person name="Tritt A."/>
            <person name="Riley R."/>
            <person name="Hundley H."/>
            <person name="Johnson J."/>
            <person name="Lipzen A."/>
            <person name="Barry K."/>
            <person name="Lang B.F."/>
            <person name="Cuomo C.A."/>
            <person name="Buchler N.E."/>
            <person name="Grigoriev I.V."/>
            <person name="Spatafora J.W."/>
            <person name="Stajich J.E."/>
            <person name="James T.Y."/>
        </authorList>
    </citation>
    <scope>NUCLEOTIDE SEQUENCE</scope>
    <source>
        <strain evidence="9">AG</strain>
    </source>
</reference>
<dbReference type="InterPro" id="IPR008831">
    <property type="entry name" value="Mediator_Med31"/>
</dbReference>